<proteinExistence type="inferred from homology"/>
<evidence type="ECO:0000256" key="7">
    <source>
        <dbReference type="ARBA" id="ARBA00023136"/>
    </source>
</evidence>
<feature type="transmembrane region" description="Helical" evidence="9">
    <location>
        <begin position="223"/>
        <end position="245"/>
    </location>
</feature>
<dbReference type="PANTHER" id="PTHR23501:SF197">
    <property type="entry name" value="COMD"/>
    <property type="match status" value="1"/>
</dbReference>
<evidence type="ECO:0000256" key="8">
    <source>
        <dbReference type="SAM" id="MobiDB-lite"/>
    </source>
</evidence>
<gene>
    <name evidence="11" type="primary">bmr3_5</name>
    <name evidence="11" type="ORF">HALOF300_04985</name>
</gene>
<evidence type="ECO:0000256" key="2">
    <source>
        <dbReference type="ARBA" id="ARBA00007520"/>
    </source>
</evidence>
<evidence type="ECO:0000256" key="1">
    <source>
        <dbReference type="ARBA" id="ARBA00004651"/>
    </source>
</evidence>
<keyword evidence="5 9" id="KW-0812">Transmembrane</keyword>
<feature type="transmembrane region" description="Helical" evidence="9">
    <location>
        <begin position="294"/>
        <end position="317"/>
    </location>
</feature>
<accession>A0A7M4DS38</accession>
<feature type="region of interest" description="Disordered" evidence="8">
    <location>
        <begin position="561"/>
        <end position="592"/>
    </location>
</feature>
<keyword evidence="12" id="KW-1185">Reference proteome</keyword>
<dbReference type="InterPro" id="IPR036259">
    <property type="entry name" value="MFS_trans_sf"/>
</dbReference>
<dbReference type="GO" id="GO:0022857">
    <property type="term" value="F:transmembrane transporter activity"/>
    <property type="evidence" value="ECO:0007669"/>
    <property type="project" value="InterPro"/>
</dbReference>
<dbReference type="EMBL" id="CACRYJ010000068">
    <property type="protein sequence ID" value="VZO40282.1"/>
    <property type="molecule type" value="Genomic_DNA"/>
</dbReference>
<feature type="transmembrane region" description="Helical" evidence="9">
    <location>
        <begin position="103"/>
        <end position="122"/>
    </location>
</feature>
<evidence type="ECO:0000259" key="10">
    <source>
        <dbReference type="PROSITE" id="PS50850"/>
    </source>
</evidence>
<dbReference type="PROSITE" id="PS50850">
    <property type="entry name" value="MFS"/>
    <property type="match status" value="1"/>
</dbReference>
<feature type="transmembrane region" description="Helical" evidence="9">
    <location>
        <begin position="161"/>
        <end position="183"/>
    </location>
</feature>
<feature type="transmembrane region" description="Helical" evidence="9">
    <location>
        <begin position="329"/>
        <end position="350"/>
    </location>
</feature>
<evidence type="ECO:0000256" key="5">
    <source>
        <dbReference type="ARBA" id="ARBA00022692"/>
    </source>
</evidence>
<feature type="transmembrane region" description="Helical" evidence="9">
    <location>
        <begin position="385"/>
        <end position="407"/>
    </location>
</feature>
<dbReference type="PRINTS" id="PR01036">
    <property type="entry name" value="TCRTETB"/>
</dbReference>
<comment type="caution">
    <text evidence="11">The sequence shown here is derived from an EMBL/GenBank/DDBJ whole genome shotgun (WGS) entry which is preliminary data.</text>
</comment>
<organism evidence="11 12">
    <name type="scientific">Occultella aeris</name>
    <dbReference type="NCBI Taxonomy" id="2761496"/>
    <lineage>
        <taxon>Bacteria</taxon>
        <taxon>Bacillati</taxon>
        <taxon>Actinomycetota</taxon>
        <taxon>Actinomycetes</taxon>
        <taxon>Micrococcales</taxon>
        <taxon>Ruaniaceae</taxon>
        <taxon>Occultella</taxon>
    </lineage>
</organism>
<dbReference type="SUPFAM" id="SSF103473">
    <property type="entry name" value="MFS general substrate transporter"/>
    <property type="match status" value="1"/>
</dbReference>
<name>A0A7M4DS38_9MICO</name>
<protein>
    <submittedName>
        <fullName evidence="11">Multidrug resistance protein 3</fullName>
    </submittedName>
</protein>
<evidence type="ECO:0000256" key="9">
    <source>
        <dbReference type="SAM" id="Phobius"/>
    </source>
</evidence>
<feature type="transmembrane region" description="Helical" evidence="9">
    <location>
        <begin position="359"/>
        <end position="379"/>
    </location>
</feature>
<dbReference type="InterPro" id="IPR020846">
    <property type="entry name" value="MFS_dom"/>
</dbReference>
<dbReference type="Proteomes" id="UP000419743">
    <property type="component" value="Unassembled WGS sequence"/>
</dbReference>
<dbReference type="FunFam" id="1.20.1720.10:FF:000004">
    <property type="entry name" value="EmrB/QacA family drug resistance transporter"/>
    <property type="match status" value="1"/>
</dbReference>
<evidence type="ECO:0000256" key="3">
    <source>
        <dbReference type="ARBA" id="ARBA00022448"/>
    </source>
</evidence>
<feature type="transmembrane region" description="Helical" evidence="9">
    <location>
        <begin position="128"/>
        <end position="149"/>
    </location>
</feature>
<evidence type="ECO:0000313" key="11">
    <source>
        <dbReference type="EMBL" id="VZO40282.1"/>
    </source>
</evidence>
<evidence type="ECO:0000256" key="4">
    <source>
        <dbReference type="ARBA" id="ARBA00022475"/>
    </source>
</evidence>
<feature type="transmembrane region" description="Helical" evidence="9">
    <location>
        <begin position="38"/>
        <end position="61"/>
    </location>
</feature>
<dbReference type="Gene3D" id="1.20.1720.10">
    <property type="entry name" value="Multidrug resistance protein D"/>
    <property type="match status" value="1"/>
</dbReference>
<feature type="transmembrane region" description="Helical" evidence="9">
    <location>
        <begin position="189"/>
        <end position="211"/>
    </location>
</feature>
<evidence type="ECO:0000313" key="12">
    <source>
        <dbReference type="Proteomes" id="UP000419743"/>
    </source>
</evidence>
<keyword evidence="3" id="KW-0813">Transport</keyword>
<sequence length="592" mass="61329">MSTNTASSAGRPADTVTAAPPSNESPARMTHAEVLQALTGLLLAMFVSMLASTVVGTSLPVIVSDLGGSQTSYTWVITATLLATTVSTPIWGKLADLFNRKFLLQLALVIFVVASAAAGFSQDTSMLIGMRVIQGLGAGGLAALTQIVMADIVSPRERGRYMGLFSGVMALGIVGGPLLGGFLTDTINWRWNFFVGVPVAIVAIVMLQKTLHLPAIRRRTVKIDFLGVVLLAAGVSLLLIWVSLAGTQFEWASATTAWMVGGAVVALVALVFVELRADEPIIPMSMFKNRTYTFSVLGSIAVGVAMFGTSVFLAQYMQLARGASATQSGLMTIPMAAGMLILSAVVGAVITRTGVWKRYMVLGSILFTAGLLLLSTIAYDTNFALVSLYMFMLGAGVGMVMQNLVLVVQNAVPPEEIGVASSGVAFFRSLGGTIGIAVLGTVLADKVTELLTARQTELFGAIAALGDEGTPIADGLAAGTIPAVHSLPESVKVIIESVYGEAVAHVFLVAAPLALLSIVAVALLPNLPLSNQTRHERELDEAGTAEAELVGVAAASAGVATVGDGRDGVRTETSDGDGPATGEQPRVVVPAQ</sequence>
<dbReference type="PANTHER" id="PTHR23501">
    <property type="entry name" value="MAJOR FACILITATOR SUPERFAMILY"/>
    <property type="match status" value="1"/>
</dbReference>
<keyword evidence="6 9" id="KW-1133">Transmembrane helix</keyword>
<dbReference type="NCBIfam" id="TIGR00711">
    <property type="entry name" value="efflux_EmrB"/>
    <property type="match status" value="1"/>
</dbReference>
<comment type="similarity">
    <text evidence="2">Belongs to the major facilitator superfamily. TCR/Tet family.</text>
</comment>
<comment type="subcellular location">
    <subcellularLocation>
        <location evidence="1">Cell membrane</location>
        <topology evidence="1">Multi-pass membrane protein</topology>
    </subcellularLocation>
</comment>
<dbReference type="Pfam" id="PF07690">
    <property type="entry name" value="MFS_1"/>
    <property type="match status" value="1"/>
</dbReference>
<feature type="compositionally biased region" description="Basic and acidic residues" evidence="8">
    <location>
        <begin position="564"/>
        <end position="573"/>
    </location>
</feature>
<feature type="transmembrane region" description="Helical" evidence="9">
    <location>
        <begin position="419"/>
        <end position="444"/>
    </location>
</feature>
<dbReference type="InterPro" id="IPR004638">
    <property type="entry name" value="EmrB-like"/>
</dbReference>
<dbReference type="Gene3D" id="1.20.1250.20">
    <property type="entry name" value="MFS general substrate transporter like domains"/>
    <property type="match status" value="1"/>
</dbReference>
<dbReference type="GO" id="GO:0005886">
    <property type="term" value="C:plasma membrane"/>
    <property type="evidence" value="ECO:0007669"/>
    <property type="project" value="UniProtKB-SubCell"/>
</dbReference>
<feature type="transmembrane region" description="Helical" evidence="9">
    <location>
        <begin position="73"/>
        <end position="91"/>
    </location>
</feature>
<dbReference type="AlphaFoldDB" id="A0A7M4DS38"/>
<feature type="transmembrane region" description="Helical" evidence="9">
    <location>
        <begin position="502"/>
        <end position="524"/>
    </location>
</feature>
<evidence type="ECO:0000256" key="6">
    <source>
        <dbReference type="ARBA" id="ARBA00022989"/>
    </source>
</evidence>
<feature type="transmembrane region" description="Helical" evidence="9">
    <location>
        <begin position="251"/>
        <end position="273"/>
    </location>
</feature>
<dbReference type="CDD" id="cd17502">
    <property type="entry name" value="MFS_Azr1_MDR_like"/>
    <property type="match status" value="1"/>
</dbReference>
<dbReference type="InterPro" id="IPR011701">
    <property type="entry name" value="MFS"/>
</dbReference>
<feature type="domain" description="Major facilitator superfamily (MFS) profile" evidence="10">
    <location>
        <begin position="37"/>
        <end position="529"/>
    </location>
</feature>
<feature type="region of interest" description="Disordered" evidence="8">
    <location>
        <begin position="1"/>
        <end position="26"/>
    </location>
</feature>
<reference evidence="11 12" key="1">
    <citation type="submission" date="2019-11" db="EMBL/GenBank/DDBJ databases">
        <authorList>
            <person name="Criscuolo A."/>
        </authorList>
    </citation>
    <scope>NUCLEOTIDE SEQUENCE [LARGE SCALE GENOMIC DNA]</scope>
    <source>
        <strain evidence="11">CIP111667</strain>
    </source>
</reference>
<keyword evidence="7 9" id="KW-0472">Membrane</keyword>
<keyword evidence="4" id="KW-1003">Cell membrane</keyword>